<feature type="transmembrane region" description="Helical" evidence="1">
    <location>
        <begin position="123"/>
        <end position="141"/>
    </location>
</feature>
<feature type="transmembrane region" description="Helical" evidence="1">
    <location>
        <begin position="40"/>
        <end position="61"/>
    </location>
</feature>
<evidence type="ECO:0000259" key="2">
    <source>
        <dbReference type="Pfam" id="PF07331"/>
    </source>
</evidence>
<dbReference type="RefSeq" id="WP_126159415.1">
    <property type="nucleotide sequence ID" value="NZ_RQXW01000015.1"/>
</dbReference>
<proteinExistence type="predicted"/>
<dbReference type="EMBL" id="RQXW01000015">
    <property type="protein sequence ID" value="RTE64915.1"/>
    <property type="molecule type" value="Genomic_DNA"/>
</dbReference>
<accession>A0A430KN72</accession>
<dbReference type="Pfam" id="PF07331">
    <property type="entry name" value="TctB"/>
    <property type="match status" value="1"/>
</dbReference>
<dbReference type="AlphaFoldDB" id="A0A430KN72"/>
<keyword evidence="1" id="KW-1133">Transmembrane helix</keyword>
<feature type="transmembrane region" description="Helical" evidence="1">
    <location>
        <begin position="100"/>
        <end position="118"/>
    </location>
</feature>
<organism evidence="3 4">
    <name type="scientific">Amphritea opalescens</name>
    <dbReference type="NCBI Taxonomy" id="2490544"/>
    <lineage>
        <taxon>Bacteria</taxon>
        <taxon>Pseudomonadati</taxon>
        <taxon>Pseudomonadota</taxon>
        <taxon>Gammaproteobacteria</taxon>
        <taxon>Oceanospirillales</taxon>
        <taxon>Oceanospirillaceae</taxon>
        <taxon>Amphritea</taxon>
    </lineage>
</organism>
<feature type="transmembrane region" description="Helical" evidence="1">
    <location>
        <begin position="73"/>
        <end position="94"/>
    </location>
</feature>
<evidence type="ECO:0000256" key="1">
    <source>
        <dbReference type="SAM" id="Phobius"/>
    </source>
</evidence>
<dbReference type="InterPro" id="IPR009936">
    <property type="entry name" value="DUF1468"/>
</dbReference>
<dbReference type="OrthoDB" id="5431219at2"/>
<protein>
    <submittedName>
        <fullName evidence="3">Tripartite tricarboxylate transporter TctB family protein</fullName>
    </submittedName>
</protein>
<gene>
    <name evidence="3" type="ORF">EH243_14640</name>
</gene>
<keyword evidence="1" id="KW-0472">Membrane</keyword>
<keyword evidence="1" id="KW-0812">Transmembrane</keyword>
<comment type="caution">
    <text evidence="3">The sequence shown here is derived from an EMBL/GenBank/DDBJ whole genome shotgun (WGS) entry which is preliminary data.</text>
</comment>
<keyword evidence="4" id="KW-1185">Reference proteome</keyword>
<sequence>MDRRKIDVALSTLLIILSVIILTNDNLVEGGAESDLSSMFLPRVVASLIIIFAATIAIQSLKTLSQGAQPEGSEVIITNGFSGIFVYIGIFIAYWLAVPYIGFLVATPFVMIAVAILLGGRNWVPIVATSIVTPLLIYYGSREFLRVFLPTWSL</sequence>
<reference evidence="3 4" key="1">
    <citation type="submission" date="2018-11" db="EMBL/GenBank/DDBJ databases">
        <title>The draft genome sequence of Amphritea opalescens ANRC-JH13T.</title>
        <authorList>
            <person name="Fang Z."/>
            <person name="Zhang Y."/>
            <person name="Han X."/>
        </authorList>
    </citation>
    <scope>NUCLEOTIDE SEQUENCE [LARGE SCALE GENOMIC DNA]</scope>
    <source>
        <strain evidence="3 4">ANRC-JH13</strain>
    </source>
</reference>
<feature type="domain" description="DUF1468" evidence="2">
    <location>
        <begin position="11"/>
        <end position="150"/>
    </location>
</feature>
<evidence type="ECO:0000313" key="4">
    <source>
        <dbReference type="Proteomes" id="UP000283087"/>
    </source>
</evidence>
<dbReference type="Proteomes" id="UP000283087">
    <property type="component" value="Unassembled WGS sequence"/>
</dbReference>
<name>A0A430KN72_9GAMM</name>
<evidence type="ECO:0000313" key="3">
    <source>
        <dbReference type="EMBL" id="RTE64915.1"/>
    </source>
</evidence>